<evidence type="ECO:0000313" key="4">
    <source>
        <dbReference type="Proteomes" id="UP001497453"/>
    </source>
</evidence>
<evidence type="ECO:0000313" key="3">
    <source>
        <dbReference type="EMBL" id="CAL1710864.1"/>
    </source>
</evidence>
<accession>A0ABP1DV61</accession>
<dbReference type="EMBL" id="OZ037949">
    <property type="protein sequence ID" value="CAL1710864.1"/>
    <property type="molecule type" value="Genomic_DNA"/>
</dbReference>
<name>A0ABP1DV61_9APHY</name>
<keyword evidence="4" id="KW-1185">Reference proteome</keyword>
<dbReference type="Proteomes" id="UP001497453">
    <property type="component" value="Chromosome 6"/>
</dbReference>
<proteinExistence type="predicted"/>
<evidence type="ECO:0000256" key="2">
    <source>
        <dbReference type="ARBA" id="ARBA00022803"/>
    </source>
</evidence>
<protein>
    <submittedName>
        <fullName evidence="3">Uncharacterized protein</fullName>
    </submittedName>
</protein>
<dbReference type="PANTHER" id="PTHR22904:SF523">
    <property type="entry name" value="STRESS-INDUCED-PHOSPHOPROTEIN 1"/>
    <property type="match status" value="1"/>
</dbReference>
<keyword evidence="2" id="KW-0802">TPR repeat</keyword>
<organism evidence="3 4">
    <name type="scientific">Somion occarium</name>
    <dbReference type="NCBI Taxonomy" id="3059160"/>
    <lineage>
        <taxon>Eukaryota</taxon>
        <taxon>Fungi</taxon>
        <taxon>Dikarya</taxon>
        <taxon>Basidiomycota</taxon>
        <taxon>Agaricomycotina</taxon>
        <taxon>Agaricomycetes</taxon>
        <taxon>Polyporales</taxon>
        <taxon>Cerrenaceae</taxon>
        <taxon>Somion</taxon>
    </lineage>
</organism>
<dbReference type="InterPro" id="IPR011990">
    <property type="entry name" value="TPR-like_helical_dom_sf"/>
</dbReference>
<keyword evidence="1" id="KW-0677">Repeat</keyword>
<dbReference type="PANTHER" id="PTHR22904">
    <property type="entry name" value="TPR REPEAT CONTAINING PROTEIN"/>
    <property type="match status" value="1"/>
</dbReference>
<evidence type="ECO:0000256" key="1">
    <source>
        <dbReference type="ARBA" id="ARBA00022737"/>
    </source>
</evidence>
<gene>
    <name evidence="3" type="ORF">GFSPODELE1_LOCUS8046</name>
</gene>
<sequence>MSNLKQLGNQAFLNGDLKQALNFYTQALDCPPPTETLSAEQKRVILSNRAQTYLDYTDVYDALQDCNVALSPEYTKEDSPRALTAKLHLRRAKALFKLLRYADAREAFQAFEGIHRDLGYDIRPSERTFANDIDRALRMPLDDPRTDKIGLARTVIGRGMIIQERDMSNFPSSPSGGPDDEDMVTGFDMNYPGRTNRMEDVPLSVLFNFRMPFLQDLTSPNQKFGGKIPIPEYATLGEAIENMLGSLAIGSPVDLGAGRGRDWLRQAVAYYSNETSTIVLVTHHGRFSAIPHSMKVGDIWPEARWPRQTPSPLRDLRKTPRQRPHEIDGVGFCQGYTVDLMVLPNDRVQSFVDDLDSKFRLMGM</sequence>
<dbReference type="SUPFAM" id="SSF48452">
    <property type="entry name" value="TPR-like"/>
    <property type="match status" value="1"/>
</dbReference>
<dbReference type="Gene3D" id="1.25.40.10">
    <property type="entry name" value="Tetratricopeptide repeat domain"/>
    <property type="match status" value="1"/>
</dbReference>
<reference evidence="4" key="1">
    <citation type="submission" date="2024-04" db="EMBL/GenBank/DDBJ databases">
        <authorList>
            <person name="Shaw F."/>
            <person name="Minotto A."/>
        </authorList>
    </citation>
    <scope>NUCLEOTIDE SEQUENCE [LARGE SCALE GENOMIC DNA]</scope>
</reference>